<dbReference type="Proteomes" id="UP000662200">
    <property type="component" value="Unassembled WGS sequence"/>
</dbReference>
<dbReference type="AlphaFoldDB" id="A0A8J3BMK7"/>
<feature type="chain" id="PRO_5039260222" description="Secreted protein" evidence="1">
    <location>
        <begin position="26"/>
        <end position="209"/>
    </location>
</feature>
<dbReference type="EMBL" id="BMQC01000003">
    <property type="protein sequence ID" value="GGK22084.1"/>
    <property type="molecule type" value="Genomic_DNA"/>
</dbReference>
<proteinExistence type="predicted"/>
<gene>
    <name evidence="2" type="ORF">GCM10010124_13200</name>
</gene>
<keyword evidence="3" id="KW-1185">Reference proteome</keyword>
<evidence type="ECO:0000313" key="3">
    <source>
        <dbReference type="Proteomes" id="UP000662200"/>
    </source>
</evidence>
<evidence type="ECO:0000256" key="1">
    <source>
        <dbReference type="SAM" id="SignalP"/>
    </source>
</evidence>
<sequence>MKSLRVLATLCVLTLAVASSAPADAAFANPEINVAKVGAMGSHCKNENVIWEFDKPTNLLRVVYTDFYSWTNEAQRETLANCIIVYHMKISKGWQIVGQYLSLYAETALPETGRATVGMELRYPGADGSTQVAGIGARRTEPGFGRLTPGQAQQMSGTPCDGQAVEVVMETTATTYFDAKPGEAHITISDLHADSRDPASKVGLYARKC</sequence>
<reference evidence="2" key="2">
    <citation type="submission" date="2020-09" db="EMBL/GenBank/DDBJ databases">
        <authorList>
            <person name="Sun Q."/>
            <person name="Ohkuma M."/>
        </authorList>
    </citation>
    <scope>NUCLEOTIDE SEQUENCE</scope>
    <source>
        <strain evidence="2">JCM 3091</strain>
    </source>
</reference>
<evidence type="ECO:0008006" key="4">
    <source>
        <dbReference type="Google" id="ProtNLM"/>
    </source>
</evidence>
<accession>A0A8J3BMK7</accession>
<name>A0A8J3BMK7_9ACTN</name>
<comment type="caution">
    <text evidence="2">The sequence shown here is derived from an EMBL/GenBank/DDBJ whole genome shotgun (WGS) entry which is preliminary data.</text>
</comment>
<feature type="signal peptide" evidence="1">
    <location>
        <begin position="1"/>
        <end position="25"/>
    </location>
</feature>
<evidence type="ECO:0000313" key="2">
    <source>
        <dbReference type="EMBL" id="GGK22084.1"/>
    </source>
</evidence>
<dbReference type="RefSeq" id="WP_189113287.1">
    <property type="nucleotide sequence ID" value="NZ_BMQC01000003.1"/>
</dbReference>
<organism evidence="2 3">
    <name type="scientific">Pilimelia terevasa</name>
    <dbReference type="NCBI Taxonomy" id="53372"/>
    <lineage>
        <taxon>Bacteria</taxon>
        <taxon>Bacillati</taxon>
        <taxon>Actinomycetota</taxon>
        <taxon>Actinomycetes</taxon>
        <taxon>Micromonosporales</taxon>
        <taxon>Micromonosporaceae</taxon>
        <taxon>Pilimelia</taxon>
    </lineage>
</organism>
<reference evidence="2" key="1">
    <citation type="journal article" date="2014" name="Int. J. Syst. Evol. Microbiol.">
        <title>Complete genome sequence of Corynebacterium casei LMG S-19264T (=DSM 44701T), isolated from a smear-ripened cheese.</title>
        <authorList>
            <consortium name="US DOE Joint Genome Institute (JGI-PGF)"/>
            <person name="Walter F."/>
            <person name="Albersmeier A."/>
            <person name="Kalinowski J."/>
            <person name="Ruckert C."/>
        </authorList>
    </citation>
    <scope>NUCLEOTIDE SEQUENCE</scope>
    <source>
        <strain evidence="2">JCM 3091</strain>
    </source>
</reference>
<protein>
    <recommendedName>
        <fullName evidence="4">Secreted protein</fullName>
    </recommendedName>
</protein>
<keyword evidence="1" id="KW-0732">Signal</keyword>